<dbReference type="CDD" id="cd00685">
    <property type="entry name" value="Trans_IPPS_HT"/>
    <property type="match status" value="1"/>
</dbReference>
<dbReference type="PANTHER" id="PTHR43281:SF1">
    <property type="entry name" value="FARNESYL DIPHOSPHATE SYNTHASE"/>
    <property type="match status" value="1"/>
</dbReference>
<dbReference type="NCBIfam" id="NF045485">
    <property type="entry name" value="FPPsyn"/>
    <property type="match status" value="1"/>
</dbReference>
<accession>A0ABW5WTR9</accession>
<dbReference type="SFLD" id="SFLDS00005">
    <property type="entry name" value="Isoprenoid_Synthase_Type_I"/>
    <property type="match status" value="1"/>
</dbReference>
<name>A0ABW5WTR9_9STAP</name>
<proteinExistence type="inferred from homology"/>
<evidence type="ECO:0000256" key="5">
    <source>
        <dbReference type="ARBA" id="ARBA00022842"/>
    </source>
</evidence>
<dbReference type="InterPro" id="IPR000092">
    <property type="entry name" value="Polyprenyl_synt"/>
</dbReference>
<dbReference type="Proteomes" id="UP001597519">
    <property type="component" value="Unassembled WGS sequence"/>
</dbReference>
<evidence type="ECO:0000256" key="1">
    <source>
        <dbReference type="ARBA" id="ARBA00001946"/>
    </source>
</evidence>
<dbReference type="RefSeq" id="WP_377771371.1">
    <property type="nucleotide sequence ID" value="NZ_JBHUOQ010000001.1"/>
</dbReference>
<protein>
    <submittedName>
        <fullName evidence="8">Polyprenyl synthetase family protein</fullName>
        <ecNumber evidence="8">2.5.1.-</ecNumber>
    </submittedName>
</protein>
<evidence type="ECO:0000256" key="3">
    <source>
        <dbReference type="ARBA" id="ARBA00022679"/>
    </source>
</evidence>
<comment type="similarity">
    <text evidence="2 7">Belongs to the FPP/GGPP synthase family.</text>
</comment>
<evidence type="ECO:0000256" key="7">
    <source>
        <dbReference type="RuleBase" id="RU004466"/>
    </source>
</evidence>
<dbReference type="PANTHER" id="PTHR43281">
    <property type="entry name" value="FARNESYL DIPHOSPHATE SYNTHASE"/>
    <property type="match status" value="1"/>
</dbReference>
<dbReference type="PROSITE" id="PS00723">
    <property type="entry name" value="POLYPRENYL_SYNTHASE_1"/>
    <property type="match status" value="1"/>
</dbReference>
<dbReference type="GO" id="GO:0016740">
    <property type="term" value="F:transferase activity"/>
    <property type="evidence" value="ECO:0007669"/>
    <property type="project" value="UniProtKB-KW"/>
</dbReference>
<keyword evidence="3 7" id="KW-0808">Transferase</keyword>
<comment type="cofactor">
    <cofactor evidence="1">
        <name>Mg(2+)</name>
        <dbReference type="ChEBI" id="CHEBI:18420"/>
    </cofactor>
</comment>
<reference evidence="9" key="1">
    <citation type="journal article" date="2019" name="Int. J. Syst. Evol. Microbiol.">
        <title>The Global Catalogue of Microorganisms (GCM) 10K type strain sequencing project: providing services to taxonomists for standard genome sequencing and annotation.</title>
        <authorList>
            <consortium name="The Broad Institute Genomics Platform"/>
            <consortium name="The Broad Institute Genome Sequencing Center for Infectious Disease"/>
            <person name="Wu L."/>
            <person name="Ma J."/>
        </authorList>
    </citation>
    <scope>NUCLEOTIDE SEQUENCE [LARGE SCALE GENOMIC DNA]</scope>
    <source>
        <strain evidence="9">KCTC 33575</strain>
    </source>
</reference>
<evidence type="ECO:0000256" key="2">
    <source>
        <dbReference type="ARBA" id="ARBA00006706"/>
    </source>
</evidence>
<keyword evidence="4" id="KW-0479">Metal-binding</keyword>
<sequence>MNNEIKHWLSKTEEAIQTHLDNGRVSKTIRNASLYSVNAGGKRFRPYLLFSVLKSLNADLSLGVKAAAALEMIHTYSLIHDDLPAMDDDELRRGNPTNHIVFGEAAAILAGDNLLTESFNLLSNDTSLEESTRLKLIRILSECAGQNGMIGGQMLDIEGEVAAVSLEELENIHRFKTGHLISAPVQMACTIVNAEEQTASVLSRFSEKLGIIFQIRDDILDVTGDVEVTGKNTGSDERKEKTTYVSELGLEGARAQLDLMQQEAAELLKSIGNNIDTASLNEVLNRFAIREQ</sequence>
<keyword evidence="6" id="KW-0414">Isoprene biosynthesis</keyword>
<comment type="caution">
    <text evidence="8">The sequence shown here is derived from an EMBL/GenBank/DDBJ whole genome shotgun (WGS) entry which is preliminary data.</text>
</comment>
<dbReference type="InterPro" id="IPR053378">
    <property type="entry name" value="Prenyl_diphosphate_synthase"/>
</dbReference>
<gene>
    <name evidence="8" type="ORF">ACFSX4_02920</name>
</gene>
<evidence type="ECO:0000313" key="9">
    <source>
        <dbReference type="Proteomes" id="UP001597519"/>
    </source>
</evidence>
<dbReference type="EMBL" id="JBHUOQ010000001">
    <property type="protein sequence ID" value="MFD2829403.1"/>
    <property type="molecule type" value="Genomic_DNA"/>
</dbReference>
<dbReference type="InterPro" id="IPR033749">
    <property type="entry name" value="Polyprenyl_synt_CS"/>
</dbReference>
<evidence type="ECO:0000313" key="8">
    <source>
        <dbReference type="EMBL" id="MFD2829403.1"/>
    </source>
</evidence>
<dbReference type="EC" id="2.5.1.-" evidence="8"/>
<evidence type="ECO:0000256" key="4">
    <source>
        <dbReference type="ARBA" id="ARBA00022723"/>
    </source>
</evidence>
<dbReference type="SUPFAM" id="SSF48576">
    <property type="entry name" value="Terpenoid synthases"/>
    <property type="match status" value="1"/>
</dbReference>
<keyword evidence="9" id="KW-1185">Reference proteome</keyword>
<keyword evidence="5" id="KW-0460">Magnesium</keyword>
<dbReference type="SFLD" id="SFLDG01017">
    <property type="entry name" value="Polyprenyl_Transferase_Like"/>
    <property type="match status" value="1"/>
</dbReference>
<evidence type="ECO:0000256" key="6">
    <source>
        <dbReference type="ARBA" id="ARBA00023229"/>
    </source>
</evidence>
<dbReference type="InterPro" id="IPR008949">
    <property type="entry name" value="Isoprenoid_synthase_dom_sf"/>
</dbReference>
<dbReference type="PROSITE" id="PS00444">
    <property type="entry name" value="POLYPRENYL_SYNTHASE_2"/>
    <property type="match status" value="1"/>
</dbReference>
<dbReference type="Pfam" id="PF00348">
    <property type="entry name" value="polyprenyl_synt"/>
    <property type="match status" value="1"/>
</dbReference>
<dbReference type="Gene3D" id="1.10.600.10">
    <property type="entry name" value="Farnesyl Diphosphate Synthase"/>
    <property type="match status" value="1"/>
</dbReference>
<organism evidence="8 9">
    <name type="scientific">Corticicoccus populi</name>
    <dbReference type="NCBI Taxonomy" id="1812821"/>
    <lineage>
        <taxon>Bacteria</taxon>
        <taxon>Bacillati</taxon>
        <taxon>Bacillota</taxon>
        <taxon>Bacilli</taxon>
        <taxon>Bacillales</taxon>
        <taxon>Staphylococcaceae</taxon>
        <taxon>Corticicoccus</taxon>
    </lineage>
</organism>